<feature type="region of interest" description="Disordered" evidence="1">
    <location>
        <begin position="130"/>
        <end position="150"/>
    </location>
</feature>
<name>A0A5C5G7X6_9BASI</name>
<feature type="region of interest" description="Disordered" evidence="1">
    <location>
        <begin position="321"/>
        <end position="363"/>
    </location>
</feature>
<dbReference type="OrthoDB" id="2522283at2759"/>
<feature type="compositionally biased region" description="Low complexity" evidence="1">
    <location>
        <begin position="8"/>
        <end position="17"/>
    </location>
</feature>
<gene>
    <name evidence="2" type="ORF">DMC30DRAFT_413116</name>
</gene>
<dbReference type="Proteomes" id="UP000311382">
    <property type="component" value="Unassembled WGS sequence"/>
</dbReference>
<proteinExistence type="predicted"/>
<dbReference type="EMBL" id="SOZI01000002">
    <property type="protein sequence ID" value="TNY24504.1"/>
    <property type="molecule type" value="Genomic_DNA"/>
</dbReference>
<feature type="region of interest" description="Disordered" evidence="1">
    <location>
        <begin position="1"/>
        <end position="26"/>
    </location>
</feature>
<organism evidence="2 3">
    <name type="scientific">Rhodotorula diobovata</name>
    <dbReference type="NCBI Taxonomy" id="5288"/>
    <lineage>
        <taxon>Eukaryota</taxon>
        <taxon>Fungi</taxon>
        <taxon>Dikarya</taxon>
        <taxon>Basidiomycota</taxon>
        <taxon>Pucciniomycotina</taxon>
        <taxon>Microbotryomycetes</taxon>
        <taxon>Sporidiobolales</taxon>
        <taxon>Sporidiobolaceae</taxon>
        <taxon>Rhodotorula</taxon>
    </lineage>
</organism>
<evidence type="ECO:0000313" key="3">
    <source>
        <dbReference type="Proteomes" id="UP000311382"/>
    </source>
</evidence>
<comment type="caution">
    <text evidence="2">The sequence shown here is derived from an EMBL/GenBank/DDBJ whole genome shotgun (WGS) entry which is preliminary data.</text>
</comment>
<accession>A0A5C5G7X6</accession>
<protein>
    <submittedName>
        <fullName evidence="2">Proteophosphoglycan 5</fullName>
    </submittedName>
</protein>
<sequence>MASVGAISDAPDTAADPPSSPPRDAARNLPYELLHSIFLYASTSPSAPHTSRPPHGGAVRSWHSYERAAPLSLVCRRWRPAAQAVLFSSVALVGHEQARRFVDALAGSERARQLAAKETAWVVLALVPADETSPSSSSGDEGDARAEPGRQRAASELLVSALEACSSAAHVHIRTLHHAVRARLLATLMNPGRPLVTMVLGPRNLAAKRWSERLWEVGDGWDLRPSVENLEHTGLIAPWSGMGAPPRAPHVLPPLFPTLALRRVKLWHDWPIEILVAALRSSPHLESVDFYFEQWKPTLALVDAFKVPAKSLREVRYLYNPTSTEPDGGDPSSSLSPPPTPRHSSRNGSSSPSSSGRHPSTRRPAPLFDLLLPHLTSLRTLHCSSTELSASALYTLPPSLRLLSLKTLNSRSRFSPREVTAVLRDDRLVLPDGFTRLVVTDSPDEEDGGWGDEAREEVRLCCEERGVTFEFRMDFEDEGIEEDSE</sequence>
<dbReference type="AlphaFoldDB" id="A0A5C5G7X6"/>
<feature type="compositionally biased region" description="Low complexity" evidence="1">
    <location>
        <begin position="346"/>
        <end position="363"/>
    </location>
</feature>
<reference evidence="2 3" key="1">
    <citation type="submission" date="2019-03" db="EMBL/GenBank/DDBJ databases">
        <title>Rhodosporidium diobovatum UCD-FST 08-225 genome sequencing, assembly, and annotation.</title>
        <authorList>
            <person name="Fakankun I.U."/>
            <person name="Fristensky B."/>
            <person name="Levin D.B."/>
        </authorList>
    </citation>
    <scope>NUCLEOTIDE SEQUENCE [LARGE SCALE GENOMIC DNA]</scope>
    <source>
        <strain evidence="2 3">UCD-FST 08-225</strain>
    </source>
</reference>
<evidence type="ECO:0000256" key="1">
    <source>
        <dbReference type="SAM" id="MobiDB-lite"/>
    </source>
</evidence>
<keyword evidence="3" id="KW-1185">Reference proteome</keyword>
<evidence type="ECO:0000313" key="2">
    <source>
        <dbReference type="EMBL" id="TNY24504.1"/>
    </source>
</evidence>